<dbReference type="RefSeq" id="WP_101966608.1">
    <property type="nucleotide sequence ID" value="NZ_PDFK01000003.1"/>
</dbReference>
<dbReference type="AlphaFoldDB" id="A0A2I0UYU1"/>
<protein>
    <submittedName>
        <fullName evidence="2">Uncharacterized protein</fullName>
    </submittedName>
</protein>
<dbReference type="EMBL" id="PDFK01000003">
    <property type="protein sequence ID" value="PKU51221.1"/>
    <property type="molecule type" value="Genomic_DNA"/>
</dbReference>
<accession>A0A2I0UYU1</accession>
<gene>
    <name evidence="2" type="ORF">CRI88_10840</name>
</gene>
<evidence type="ECO:0000313" key="2">
    <source>
        <dbReference type="EMBL" id="PKU51221.1"/>
    </source>
</evidence>
<keyword evidence="1" id="KW-1133">Transmembrane helix</keyword>
<evidence type="ECO:0000256" key="1">
    <source>
        <dbReference type="SAM" id="Phobius"/>
    </source>
</evidence>
<dbReference type="Proteomes" id="UP000234956">
    <property type="component" value="Unassembled WGS sequence"/>
</dbReference>
<name>A0A2I0UYU1_9BACI</name>
<feature type="transmembrane region" description="Helical" evidence="1">
    <location>
        <begin position="52"/>
        <end position="72"/>
    </location>
</feature>
<feature type="transmembrane region" description="Helical" evidence="1">
    <location>
        <begin position="12"/>
        <end position="32"/>
    </location>
</feature>
<evidence type="ECO:0000313" key="3">
    <source>
        <dbReference type="Proteomes" id="UP000234956"/>
    </source>
</evidence>
<proteinExistence type="predicted"/>
<sequence>MQKPKGADTVITFFDNLKDLALLVILIASMVYRRQLKLTKWQGTLTIGEWTMYIMLSIALPLYAVLYIAFILGT</sequence>
<keyword evidence="1" id="KW-0812">Transmembrane</keyword>
<comment type="caution">
    <text evidence="2">The sequence shown here is derived from an EMBL/GenBank/DDBJ whole genome shotgun (WGS) entry which is preliminary data.</text>
</comment>
<organism evidence="2 3">
    <name type="scientific">Lysinibacillus fusiformis</name>
    <dbReference type="NCBI Taxonomy" id="28031"/>
    <lineage>
        <taxon>Bacteria</taxon>
        <taxon>Bacillati</taxon>
        <taxon>Bacillota</taxon>
        <taxon>Bacilli</taxon>
        <taxon>Bacillales</taxon>
        <taxon>Bacillaceae</taxon>
        <taxon>Lysinibacillus</taxon>
    </lineage>
</organism>
<reference evidence="2 3" key="1">
    <citation type="submission" date="2017-10" db="EMBL/GenBank/DDBJ databases">
        <title>Draft genome of Lysinibacillus fusiformis strain Juneja, a laboratory-derived pathogen of Drosophila melanogaster.</title>
        <authorList>
            <person name="Smith B.R."/>
            <person name="Unckless R.L."/>
        </authorList>
    </citation>
    <scope>NUCLEOTIDE SEQUENCE [LARGE SCALE GENOMIC DNA]</scope>
    <source>
        <strain evidence="2 3">Juneja</strain>
    </source>
</reference>
<keyword evidence="1" id="KW-0472">Membrane</keyword>